<keyword evidence="3" id="KW-1185">Reference proteome</keyword>
<protein>
    <submittedName>
        <fullName evidence="1">Uncharacterized protein</fullName>
    </submittedName>
</protein>
<accession>A0A815AN58</accession>
<name>A0A815AN58_9BILA</name>
<proteinExistence type="predicted"/>
<evidence type="ECO:0000313" key="2">
    <source>
        <dbReference type="EMBL" id="CAF4034619.1"/>
    </source>
</evidence>
<dbReference type="Proteomes" id="UP000663829">
    <property type="component" value="Unassembled WGS sequence"/>
</dbReference>
<dbReference type="EMBL" id="CAJNOQ010010709">
    <property type="protein sequence ID" value="CAF1259013.1"/>
    <property type="molecule type" value="Genomic_DNA"/>
</dbReference>
<evidence type="ECO:0000313" key="1">
    <source>
        <dbReference type="EMBL" id="CAF1259013.1"/>
    </source>
</evidence>
<dbReference type="AlphaFoldDB" id="A0A815AN58"/>
<dbReference type="EMBL" id="CAJOBC010017843">
    <property type="protein sequence ID" value="CAF4034619.1"/>
    <property type="molecule type" value="Genomic_DNA"/>
</dbReference>
<sequence>MHIPRPPTTLKQDESDINRVRNKNQLRTIDDQYEDMFSSTIEQQNPIYFEQIDQNLAKIPKYLKHAVLERIFADSSALTKVHLSRLIVHFDRLAKANFQRNLFDEYMKFATDNEWPIIAREVLRNTKSHDSAVHIKYIKQKLAYYHKLIQKEADHIDANYEAWRDDKGGIWSTEQIEVWSEIKSAQRTKCMGYINEQTQSWQATLKRRVKILEQDKIIDKAITEINKNISSEAKREFQLLKDNLESSSRKYVEAKTMAARGPLNLPLPILNRFDIEIPIMSTLDKNVIKQLEDDFKQICTEAKEKMHNKIYEKVGIELNFLAGIQTSILAKLKELAPDMTPLFQSFSNGYLTRTTFFTENKIQILKDVRESKTEEEEVLDVSTILDRFAPPNLF</sequence>
<gene>
    <name evidence="1" type="ORF">GPM918_LOCUS26512</name>
    <name evidence="2" type="ORF">SRO942_LOCUS26674</name>
</gene>
<dbReference type="Proteomes" id="UP000681722">
    <property type="component" value="Unassembled WGS sequence"/>
</dbReference>
<organism evidence="1 3">
    <name type="scientific">Didymodactylos carnosus</name>
    <dbReference type="NCBI Taxonomy" id="1234261"/>
    <lineage>
        <taxon>Eukaryota</taxon>
        <taxon>Metazoa</taxon>
        <taxon>Spiralia</taxon>
        <taxon>Gnathifera</taxon>
        <taxon>Rotifera</taxon>
        <taxon>Eurotatoria</taxon>
        <taxon>Bdelloidea</taxon>
        <taxon>Philodinida</taxon>
        <taxon>Philodinidae</taxon>
        <taxon>Didymodactylos</taxon>
    </lineage>
</organism>
<comment type="caution">
    <text evidence="1">The sequence shown here is derived from an EMBL/GenBank/DDBJ whole genome shotgun (WGS) entry which is preliminary data.</text>
</comment>
<evidence type="ECO:0000313" key="3">
    <source>
        <dbReference type="Proteomes" id="UP000663829"/>
    </source>
</evidence>
<reference evidence="1" key="1">
    <citation type="submission" date="2021-02" db="EMBL/GenBank/DDBJ databases">
        <authorList>
            <person name="Nowell W R."/>
        </authorList>
    </citation>
    <scope>NUCLEOTIDE SEQUENCE</scope>
</reference>